<reference evidence="8 9" key="1">
    <citation type="submission" date="2015-01" db="EMBL/GenBank/DDBJ databases">
        <title>Draft genome of the acidophilic iron oxidizer Acidithrix ferrooxidans strain Py-F3.</title>
        <authorList>
            <person name="Poehlein A."/>
            <person name="Eisen S."/>
            <person name="Schloemann M."/>
            <person name="Johnson B.D."/>
            <person name="Daniel R."/>
            <person name="Muehling M."/>
        </authorList>
    </citation>
    <scope>NUCLEOTIDE SEQUENCE [LARGE SCALE GENOMIC DNA]</scope>
    <source>
        <strain evidence="8 9">Py-F3</strain>
    </source>
</reference>
<evidence type="ECO:0000313" key="9">
    <source>
        <dbReference type="Proteomes" id="UP000032360"/>
    </source>
</evidence>
<dbReference type="PATRIC" id="fig|1280514.3.peg.694"/>
<evidence type="ECO:0000256" key="5">
    <source>
        <dbReference type="HAMAP-Rule" id="MF_01366"/>
    </source>
</evidence>
<dbReference type="Pfam" id="PF00572">
    <property type="entry name" value="Ribosomal_L13"/>
    <property type="match status" value="1"/>
</dbReference>
<comment type="caution">
    <text evidence="8">The sequence shown here is derived from an EMBL/GenBank/DDBJ whole genome shotgun (WGS) entry which is preliminary data.</text>
</comment>
<organism evidence="8 9">
    <name type="scientific">Acidithrix ferrooxidans</name>
    <dbReference type="NCBI Taxonomy" id="1280514"/>
    <lineage>
        <taxon>Bacteria</taxon>
        <taxon>Bacillati</taxon>
        <taxon>Actinomycetota</taxon>
        <taxon>Acidimicrobiia</taxon>
        <taxon>Acidimicrobiales</taxon>
        <taxon>Acidimicrobiaceae</taxon>
        <taxon>Acidithrix</taxon>
    </lineage>
</organism>
<dbReference type="InterPro" id="IPR005822">
    <property type="entry name" value="Ribosomal_uL13"/>
</dbReference>
<proteinExistence type="inferred from homology"/>
<evidence type="ECO:0000256" key="1">
    <source>
        <dbReference type="ARBA" id="ARBA00006227"/>
    </source>
</evidence>
<dbReference type="HAMAP" id="MF_01366">
    <property type="entry name" value="Ribosomal_uL13"/>
    <property type="match status" value="1"/>
</dbReference>
<dbReference type="Proteomes" id="UP000032360">
    <property type="component" value="Unassembled WGS sequence"/>
</dbReference>
<dbReference type="AlphaFoldDB" id="A0A0D8HKU1"/>
<dbReference type="GO" id="GO:0003729">
    <property type="term" value="F:mRNA binding"/>
    <property type="evidence" value="ECO:0007669"/>
    <property type="project" value="UniProtKB-ARBA"/>
</dbReference>
<evidence type="ECO:0000256" key="6">
    <source>
        <dbReference type="RuleBase" id="RU003877"/>
    </source>
</evidence>
<comment type="similarity">
    <text evidence="1 5 6">Belongs to the universal ribosomal protein uL13 family.</text>
</comment>
<dbReference type="InterPro" id="IPR023563">
    <property type="entry name" value="Ribosomal_uL13_CS"/>
</dbReference>
<evidence type="ECO:0000256" key="2">
    <source>
        <dbReference type="ARBA" id="ARBA00022980"/>
    </source>
</evidence>
<evidence type="ECO:0000256" key="4">
    <source>
        <dbReference type="ARBA" id="ARBA00035201"/>
    </source>
</evidence>
<dbReference type="PANTHER" id="PTHR11545:SF2">
    <property type="entry name" value="LARGE RIBOSOMAL SUBUNIT PROTEIN UL13M"/>
    <property type="match status" value="1"/>
</dbReference>
<dbReference type="GO" id="GO:0006412">
    <property type="term" value="P:translation"/>
    <property type="evidence" value="ECO:0007669"/>
    <property type="project" value="UniProtKB-UniRule"/>
</dbReference>
<comment type="subunit">
    <text evidence="5">Part of the 50S ribosomal subunit.</text>
</comment>
<evidence type="ECO:0000256" key="3">
    <source>
        <dbReference type="ARBA" id="ARBA00023274"/>
    </source>
</evidence>
<dbReference type="InterPro" id="IPR036899">
    <property type="entry name" value="Ribosomal_uL13_sf"/>
</dbReference>
<dbReference type="InterPro" id="IPR005823">
    <property type="entry name" value="Ribosomal_uL13_bac-type"/>
</dbReference>
<keyword evidence="9" id="KW-1185">Reference proteome</keyword>
<evidence type="ECO:0000313" key="8">
    <source>
        <dbReference type="EMBL" id="KJF18558.1"/>
    </source>
</evidence>
<dbReference type="GO" id="GO:0022625">
    <property type="term" value="C:cytosolic large ribosomal subunit"/>
    <property type="evidence" value="ECO:0007669"/>
    <property type="project" value="TreeGrafter"/>
</dbReference>
<protein>
    <recommendedName>
        <fullName evidence="4 5">Large ribosomal subunit protein uL13</fullName>
    </recommendedName>
</protein>
<gene>
    <name evidence="5 7 8" type="primary">rplM</name>
    <name evidence="8" type="ORF">AXFE_05060</name>
</gene>
<evidence type="ECO:0000256" key="7">
    <source>
        <dbReference type="RuleBase" id="RU003878"/>
    </source>
</evidence>
<dbReference type="FunFam" id="3.90.1180.10:FF:000001">
    <property type="entry name" value="50S ribosomal protein L13"/>
    <property type="match status" value="1"/>
</dbReference>
<sequence>MFLCVLCDRNCRRHLIRTFETSEIMRTYSTKPSEIERKWFVVDAEGMVLGRLATEVARILRGKHNPYFAPHLDTGDHVIVINADKVILTSNKAERKFSYHHSGYPGGLRTTRYTDLMADKPAFVVEKAIRGMLPKNRLGRAMYLKLKVYAGPTHPHSAQMPVPLEIPGATRTANR</sequence>
<dbReference type="PROSITE" id="PS00783">
    <property type="entry name" value="RIBOSOMAL_L13"/>
    <property type="match status" value="1"/>
</dbReference>
<dbReference type="STRING" id="1280514.AXFE_05060"/>
<dbReference type="SUPFAM" id="SSF52161">
    <property type="entry name" value="Ribosomal protein L13"/>
    <property type="match status" value="1"/>
</dbReference>
<dbReference type="NCBIfam" id="TIGR01066">
    <property type="entry name" value="rplM_bact"/>
    <property type="match status" value="1"/>
</dbReference>
<dbReference type="EMBL" id="JXYS01000012">
    <property type="protein sequence ID" value="KJF18558.1"/>
    <property type="molecule type" value="Genomic_DNA"/>
</dbReference>
<dbReference type="PANTHER" id="PTHR11545">
    <property type="entry name" value="RIBOSOMAL PROTEIN L13"/>
    <property type="match status" value="1"/>
</dbReference>
<dbReference type="CDD" id="cd00392">
    <property type="entry name" value="Ribosomal_L13"/>
    <property type="match status" value="1"/>
</dbReference>
<dbReference type="GO" id="GO:0003735">
    <property type="term" value="F:structural constituent of ribosome"/>
    <property type="evidence" value="ECO:0007669"/>
    <property type="project" value="InterPro"/>
</dbReference>
<accession>A0A0D8HKU1</accession>
<dbReference type="GO" id="GO:0017148">
    <property type="term" value="P:negative regulation of translation"/>
    <property type="evidence" value="ECO:0007669"/>
    <property type="project" value="TreeGrafter"/>
</dbReference>
<name>A0A0D8HKU1_9ACTN</name>
<comment type="function">
    <text evidence="5 7">This protein is one of the early assembly proteins of the 50S ribosomal subunit, although it is not seen to bind rRNA by itself. It is important during the early stages of 50S assembly.</text>
</comment>
<keyword evidence="3 5" id="KW-0687">Ribonucleoprotein</keyword>
<dbReference type="Gene3D" id="3.90.1180.10">
    <property type="entry name" value="Ribosomal protein L13"/>
    <property type="match status" value="1"/>
</dbReference>
<keyword evidence="2 5" id="KW-0689">Ribosomal protein</keyword>